<evidence type="ECO:0000313" key="2">
    <source>
        <dbReference type="EMBL" id="SEP48565.1"/>
    </source>
</evidence>
<dbReference type="AlphaFoldDB" id="A0A1H8Y8T9"/>
<keyword evidence="1" id="KW-0812">Transmembrane</keyword>
<feature type="transmembrane region" description="Helical" evidence="1">
    <location>
        <begin position="80"/>
        <end position="103"/>
    </location>
</feature>
<gene>
    <name evidence="2" type="ORF">SAMN04489732_11273</name>
</gene>
<keyword evidence="1" id="KW-0472">Membrane</keyword>
<dbReference type="RefSeq" id="WP_143086294.1">
    <property type="nucleotide sequence ID" value="NZ_FOEF01000012.1"/>
</dbReference>
<reference evidence="2 3" key="1">
    <citation type="submission" date="2016-10" db="EMBL/GenBank/DDBJ databases">
        <authorList>
            <person name="de Groot N.N."/>
        </authorList>
    </citation>
    <scope>NUCLEOTIDE SEQUENCE [LARGE SCALE GENOMIC DNA]</scope>
    <source>
        <strain evidence="2 3">DSM 44993</strain>
    </source>
</reference>
<keyword evidence="3" id="KW-1185">Reference proteome</keyword>
<evidence type="ECO:0000256" key="1">
    <source>
        <dbReference type="SAM" id="Phobius"/>
    </source>
</evidence>
<organism evidence="2 3">
    <name type="scientific">Amycolatopsis saalfeldensis</name>
    <dbReference type="NCBI Taxonomy" id="394193"/>
    <lineage>
        <taxon>Bacteria</taxon>
        <taxon>Bacillati</taxon>
        <taxon>Actinomycetota</taxon>
        <taxon>Actinomycetes</taxon>
        <taxon>Pseudonocardiales</taxon>
        <taxon>Pseudonocardiaceae</taxon>
        <taxon>Amycolatopsis</taxon>
    </lineage>
</organism>
<sequence length="114" mass="11945">MGKPVQDGEDELAELMSIEDESPTTEARLRIETETMKVAISVPPHNASHLLDSAVSALLIVAAVIAPMATLKAAPEDLPYWASAGMVGLQLGVVIFVAVSAFAKKLGSSNRLSS</sequence>
<evidence type="ECO:0000313" key="3">
    <source>
        <dbReference type="Proteomes" id="UP000198582"/>
    </source>
</evidence>
<keyword evidence="1" id="KW-1133">Transmembrane helix</keyword>
<feature type="transmembrane region" description="Helical" evidence="1">
    <location>
        <begin position="54"/>
        <end position="74"/>
    </location>
</feature>
<dbReference type="EMBL" id="FOEF01000012">
    <property type="protein sequence ID" value="SEP48565.1"/>
    <property type="molecule type" value="Genomic_DNA"/>
</dbReference>
<dbReference type="Proteomes" id="UP000198582">
    <property type="component" value="Unassembled WGS sequence"/>
</dbReference>
<accession>A0A1H8Y8T9</accession>
<name>A0A1H8Y8T9_9PSEU</name>
<proteinExistence type="predicted"/>
<dbReference type="OrthoDB" id="3638657at2"/>
<protein>
    <submittedName>
        <fullName evidence="2">Uncharacterized protein</fullName>
    </submittedName>
</protein>